<evidence type="ECO:0000256" key="3">
    <source>
        <dbReference type="ARBA" id="ARBA00022679"/>
    </source>
</evidence>
<evidence type="ECO:0000256" key="1">
    <source>
        <dbReference type="ARBA" id="ARBA00004496"/>
    </source>
</evidence>
<protein>
    <recommendedName>
        <fullName evidence="9">Threonylcarbamoyl-AMP synthase</fullName>
        <shortName evidence="9">TC-AMP synthase</shortName>
        <ecNumber evidence="9">2.7.7.87</ecNumber>
    </recommendedName>
    <alternativeName>
        <fullName evidence="9">L-threonylcarbamoyladenylate synthase</fullName>
    </alternativeName>
    <alternativeName>
        <fullName evidence="9">t(6)A37 threonylcarbamoyladenosine biosynthesis protein TsaC</fullName>
    </alternativeName>
    <alternativeName>
        <fullName evidence="9">tRNA threonylcarbamoyladenosine biosynthesis protein TsaC</fullName>
    </alternativeName>
</protein>
<evidence type="ECO:0000256" key="5">
    <source>
        <dbReference type="ARBA" id="ARBA00022695"/>
    </source>
</evidence>
<comment type="catalytic activity">
    <reaction evidence="8 9">
        <text>L-threonine + hydrogencarbonate + ATP = L-threonylcarbamoyladenylate + diphosphate + H2O</text>
        <dbReference type="Rhea" id="RHEA:36407"/>
        <dbReference type="ChEBI" id="CHEBI:15377"/>
        <dbReference type="ChEBI" id="CHEBI:17544"/>
        <dbReference type="ChEBI" id="CHEBI:30616"/>
        <dbReference type="ChEBI" id="CHEBI:33019"/>
        <dbReference type="ChEBI" id="CHEBI:57926"/>
        <dbReference type="ChEBI" id="CHEBI:73682"/>
        <dbReference type="EC" id="2.7.7.87"/>
    </reaction>
</comment>
<organism evidence="11 12">
    <name type="scientific">Nicoletella semolina</name>
    <dbReference type="NCBI Taxonomy" id="271160"/>
    <lineage>
        <taxon>Bacteria</taxon>
        <taxon>Pseudomonadati</taxon>
        <taxon>Pseudomonadota</taxon>
        <taxon>Gammaproteobacteria</taxon>
        <taxon>Pasteurellales</taxon>
        <taxon>Pasteurellaceae</taxon>
        <taxon>Nicoletella</taxon>
    </lineage>
</organism>
<evidence type="ECO:0000256" key="4">
    <source>
        <dbReference type="ARBA" id="ARBA00022694"/>
    </source>
</evidence>
<evidence type="ECO:0000259" key="10">
    <source>
        <dbReference type="PROSITE" id="PS51163"/>
    </source>
</evidence>
<dbReference type="FunFam" id="3.90.870.10:FF:000004">
    <property type="entry name" value="Threonylcarbamoyl-AMP synthase"/>
    <property type="match status" value="1"/>
</dbReference>
<name>A0A4R2N8T9_9PAST</name>
<keyword evidence="4 9" id="KW-0819">tRNA processing</keyword>
<evidence type="ECO:0000256" key="9">
    <source>
        <dbReference type="HAMAP-Rule" id="MF_01852"/>
    </source>
</evidence>
<dbReference type="GO" id="GO:0003725">
    <property type="term" value="F:double-stranded RNA binding"/>
    <property type="evidence" value="ECO:0007669"/>
    <property type="project" value="InterPro"/>
</dbReference>
<dbReference type="OrthoDB" id="9814580at2"/>
<dbReference type="PANTHER" id="PTHR17490">
    <property type="entry name" value="SUA5"/>
    <property type="match status" value="1"/>
</dbReference>
<dbReference type="AlphaFoldDB" id="A0A4R2N8T9"/>
<keyword evidence="6 9" id="KW-0547">Nucleotide-binding</keyword>
<evidence type="ECO:0000256" key="2">
    <source>
        <dbReference type="ARBA" id="ARBA00022490"/>
    </source>
</evidence>
<dbReference type="GO" id="GO:0006450">
    <property type="term" value="P:regulation of translational fidelity"/>
    <property type="evidence" value="ECO:0007669"/>
    <property type="project" value="TreeGrafter"/>
</dbReference>
<accession>A0A4R2N8T9</accession>
<dbReference type="GO" id="GO:0005737">
    <property type="term" value="C:cytoplasm"/>
    <property type="evidence" value="ECO:0007669"/>
    <property type="project" value="UniProtKB-SubCell"/>
</dbReference>
<evidence type="ECO:0000256" key="6">
    <source>
        <dbReference type="ARBA" id="ARBA00022741"/>
    </source>
</evidence>
<keyword evidence="12" id="KW-1185">Reference proteome</keyword>
<dbReference type="GO" id="GO:0061710">
    <property type="term" value="F:L-threonylcarbamoyladenylate synthase"/>
    <property type="evidence" value="ECO:0007669"/>
    <property type="project" value="UniProtKB-EC"/>
</dbReference>
<evidence type="ECO:0000256" key="7">
    <source>
        <dbReference type="ARBA" id="ARBA00022840"/>
    </source>
</evidence>
<comment type="caution">
    <text evidence="11">The sequence shown here is derived from an EMBL/GenBank/DDBJ whole genome shotgun (WGS) entry which is preliminary data.</text>
</comment>
<dbReference type="GO" id="GO:0002949">
    <property type="term" value="P:tRNA threonylcarbamoyladenosine modification"/>
    <property type="evidence" value="ECO:0007669"/>
    <property type="project" value="UniProtKB-UniRule"/>
</dbReference>
<reference evidence="11 12" key="1">
    <citation type="submission" date="2019-03" db="EMBL/GenBank/DDBJ databases">
        <title>Genomic Encyclopedia of Type Strains, Phase IV (KMG-IV): sequencing the most valuable type-strain genomes for metagenomic binning, comparative biology and taxonomic classification.</title>
        <authorList>
            <person name="Goeker M."/>
        </authorList>
    </citation>
    <scope>NUCLEOTIDE SEQUENCE [LARGE SCALE GENOMIC DNA]</scope>
    <source>
        <strain evidence="11 12">DSM 16380</strain>
    </source>
</reference>
<dbReference type="GO" id="GO:0005524">
    <property type="term" value="F:ATP binding"/>
    <property type="evidence" value="ECO:0007669"/>
    <property type="project" value="UniProtKB-UniRule"/>
</dbReference>
<comment type="function">
    <text evidence="9">Required for the formation of a threonylcarbamoyl group on adenosine at position 37 (t(6)A37) in tRNAs that read codons beginning with adenine. Catalyzes the conversion of L-threonine, HCO(3)(-)/CO(2) and ATP to give threonylcarbamoyl-AMP (TC-AMP) as the acyladenylate intermediate, with the release of diphosphate.</text>
</comment>
<dbReference type="HAMAP" id="MF_01852">
    <property type="entry name" value="TsaC"/>
    <property type="match status" value="1"/>
</dbReference>
<gene>
    <name evidence="9" type="primary">tsaC</name>
    <name evidence="11" type="ORF">EV693_10690</name>
</gene>
<feature type="domain" description="YrdC-like" evidence="10">
    <location>
        <begin position="1"/>
        <end position="184"/>
    </location>
</feature>
<dbReference type="RefSeq" id="WP_132501324.1">
    <property type="nucleotide sequence ID" value="NZ_LVXA01000001.1"/>
</dbReference>
<dbReference type="EC" id="2.7.7.87" evidence="9"/>
<keyword evidence="3 9" id="KW-0808">Transferase</keyword>
<evidence type="ECO:0000313" key="11">
    <source>
        <dbReference type="EMBL" id="TCP17400.1"/>
    </source>
</evidence>
<comment type="similarity">
    <text evidence="9">Belongs to the SUA5 family. TsaC subfamily.</text>
</comment>
<evidence type="ECO:0000313" key="12">
    <source>
        <dbReference type="Proteomes" id="UP000295537"/>
    </source>
</evidence>
<dbReference type="Pfam" id="PF01300">
    <property type="entry name" value="Sua5_yciO_yrdC"/>
    <property type="match status" value="1"/>
</dbReference>
<proteinExistence type="inferred from homology"/>
<sequence>MFSFNQIVEKINQNQVIAYPTEAVFGLGCNPKSELAIETLLWLKKRPVEKGLILVASSSEFLLPYINTHLFTQKEWDSLEKVSEQAITWVVPAKSNVSRYLTGQFDTIAVRICRLPSVVKLCQATGTALTSTSANLATYPPCRTAAEVRAMFGKDFPVLDEETGKKDKPSEIRDIFTQHIFRQG</sequence>
<evidence type="ECO:0000256" key="8">
    <source>
        <dbReference type="ARBA" id="ARBA00048366"/>
    </source>
</evidence>
<dbReference type="Proteomes" id="UP000295537">
    <property type="component" value="Unassembled WGS sequence"/>
</dbReference>
<dbReference type="PROSITE" id="PS51163">
    <property type="entry name" value="YRDC"/>
    <property type="match status" value="1"/>
</dbReference>
<keyword evidence="7 9" id="KW-0067">ATP-binding</keyword>
<dbReference type="PANTHER" id="PTHR17490:SF18">
    <property type="entry name" value="THREONYLCARBAMOYL-AMP SYNTHASE"/>
    <property type="match status" value="1"/>
</dbReference>
<dbReference type="InterPro" id="IPR050156">
    <property type="entry name" value="TC-AMP_synthase_SUA5"/>
</dbReference>
<dbReference type="Gene3D" id="3.90.870.10">
    <property type="entry name" value="DHBP synthase"/>
    <property type="match status" value="1"/>
</dbReference>
<dbReference type="InterPro" id="IPR006070">
    <property type="entry name" value="Sua5-like_dom"/>
</dbReference>
<dbReference type="GO" id="GO:0000049">
    <property type="term" value="F:tRNA binding"/>
    <property type="evidence" value="ECO:0007669"/>
    <property type="project" value="TreeGrafter"/>
</dbReference>
<dbReference type="InterPro" id="IPR023535">
    <property type="entry name" value="TC-AMP_synthase"/>
</dbReference>
<keyword evidence="5 9" id="KW-0548">Nucleotidyltransferase</keyword>
<comment type="subcellular location">
    <subcellularLocation>
        <location evidence="1 9">Cytoplasm</location>
    </subcellularLocation>
</comment>
<keyword evidence="2 9" id="KW-0963">Cytoplasm</keyword>
<dbReference type="EMBL" id="SLXJ01000006">
    <property type="protein sequence ID" value="TCP17400.1"/>
    <property type="molecule type" value="Genomic_DNA"/>
</dbReference>
<dbReference type="InterPro" id="IPR017945">
    <property type="entry name" value="DHBP_synth_RibB-like_a/b_dom"/>
</dbReference>
<dbReference type="SUPFAM" id="SSF55821">
    <property type="entry name" value="YrdC/RibB"/>
    <property type="match status" value="1"/>
</dbReference>